<dbReference type="SUPFAM" id="SSF56317">
    <property type="entry name" value="Carbon-nitrogen hydrolase"/>
    <property type="match status" value="1"/>
</dbReference>
<dbReference type="GO" id="GO:0005886">
    <property type="term" value="C:plasma membrane"/>
    <property type="evidence" value="ECO:0007669"/>
    <property type="project" value="UniProtKB-SubCell"/>
</dbReference>
<evidence type="ECO:0000256" key="8">
    <source>
        <dbReference type="HAMAP-Rule" id="MF_01148"/>
    </source>
</evidence>
<dbReference type="Gene3D" id="3.60.110.10">
    <property type="entry name" value="Carbon-nitrogen hydrolase"/>
    <property type="match status" value="1"/>
</dbReference>
<dbReference type="UniPathway" id="UPA00666"/>
<dbReference type="Pfam" id="PF20154">
    <property type="entry name" value="LNT_N"/>
    <property type="match status" value="1"/>
</dbReference>
<dbReference type="PANTHER" id="PTHR38686">
    <property type="entry name" value="APOLIPOPROTEIN N-ACYLTRANSFERASE"/>
    <property type="match status" value="1"/>
</dbReference>
<protein>
    <recommendedName>
        <fullName evidence="8">Apolipoprotein N-acyltransferase</fullName>
        <shortName evidence="8">ALP N-acyltransferase</shortName>
        <ecNumber evidence="8">2.3.1.269</ecNumber>
    </recommendedName>
</protein>
<feature type="domain" description="CN hydrolase" evidence="9">
    <location>
        <begin position="238"/>
        <end position="483"/>
    </location>
</feature>
<evidence type="ECO:0000256" key="4">
    <source>
        <dbReference type="ARBA" id="ARBA00022692"/>
    </source>
</evidence>
<comment type="pathway">
    <text evidence="8">Protein modification; lipoprotein biosynthesis (N-acyl transfer).</text>
</comment>
<gene>
    <name evidence="8" type="primary">lnt</name>
    <name evidence="10" type="ORF">EDD42_2027</name>
</gene>
<dbReference type="GO" id="GO:0016410">
    <property type="term" value="F:N-acyltransferase activity"/>
    <property type="evidence" value="ECO:0007669"/>
    <property type="project" value="UniProtKB-UniRule"/>
</dbReference>
<dbReference type="EMBL" id="RKHL01000001">
    <property type="protein sequence ID" value="ROR81945.1"/>
    <property type="molecule type" value="Genomic_DNA"/>
</dbReference>
<evidence type="ECO:0000256" key="5">
    <source>
        <dbReference type="ARBA" id="ARBA00022989"/>
    </source>
</evidence>
<dbReference type="HAMAP" id="MF_01148">
    <property type="entry name" value="Lnt"/>
    <property type="match status" value="1"/>
</dbReference>
<evidence type="ECO:0000256" key="2">
    <source>
        <dbReference type="ARBA" id="ARBA00022475"/>
    </source>
</evidence>
<dbReference type="CDD" id="cd07571">
    <property type="entry name" value="ALP_N-acyl_transferase"/>
    <property type="match status" value="1"/>
</dbReference>
<feature type="transmembrane region" description="Helical" evidence="8">
    <location>
        <begin position="499"/>
        <end position="516"/>
    </location>
</feature>
<name>A0A3N2C359_9MICO</name>
<dbReference type="EC" id="2.3.1.269" evidence="8"/>
<keyword evidence="3 8" id="KW-0808">Transferase</keyword>
<keyword evidence="10" id="KW-0449">Lipoprotein</keyword>
<dbReference type="InterPro" id="IPR003010">
    <property type="entry name" value="C-N_Hydrolase"/>
</dbReference>
<reference evidence="10 11" key="1">
    <citation type="submission" date="2018-11" db="EMBL/GenBank/DDBJ databases">
        <title>Sequencing the genomes of 1000 actinobacteria strains.</title>
        <authorList>
            <person name="Klenk H.-P."/>
        </authorList>
    </citation>
    <scope>NUCLEOTIDE SEQUENCE [LARGE SCALE GENOMIC DNA]</scope>
    <source>
        <strain evidence="10 11">DSM 14012</strain>
    </source>
</reference>
<sequence>MRSLHRRSDRLRPIDALVDRRPPVPLWLAAVVAIAAGPVLDAGFPDRGVWPLTFVGIALVLLTLMGRSVGGALLVGFLAGESFYLIHIEWATAYLGPVPWAALSTLEAIFFALGAVLITLAYRWVPRAFPGIGGRVWLTAAVVAALWTARETLVSTWPYGGFPWARMALSQSESPFAPLVAWVGFSGLSFLMVLLVALALQLAATAELPAISRVGTAVLAVIAVLVVPAWPTATTGSMRVAAIQGNGPAGYFDAAAPGTVMQTQIDETLQVLDADVDVVVWPEGSADLDPQRVPQSAAALDALSRRMDAPFVVGAISQRGDRYYNSSLLWDASDGVRDVYDKKHPVPFGEYVPDRKFWEPFAPDLIGLIQREYTPGTKDNVFDIDGVLAGISICFDIADDQLTRDAVAGGARIVFAQTNNADFGQTDENQQQLAIARLRAIESARSVVNISTVGTSQIIGPDGSTIDSIPAFRPGSMVSEVPLADTVTPSMAFGHQLEMFIGGMGLASLVLAGFAARPRRVSNRPRT</sequence>
<dbReference type="AlphaFoldDB" id="A0A3N2C359"/>
<comment type="catalytic activity">
    <reaction evidence="8">
        <text>N-terminal S-1,2-diacyl-sn-glyceryl-L-cysteinyl-[lipoprotein] + a glycerophospholipid = N-acyl-S-1,2-diacyl-sn-glyceryl-L-cysteinyl-[lipoprotein] + a 2-acyl-sn-glycero-3-phospholipid + H(+)</text>
        <dbReference type="Rhea" id="RHEA:48228"/>
        <dbReference type="Rhea" id="RHEA-COMP:14681"/>
        <dbReference type="Rhea" id="RHEA-COMP:14684"/>
        <dbReference type="ChEBI" id="CHEBI:15378"/>
        <dbReference type="ChEBI" id="CHEBI:136912"/>
        <dbReference type="ChEBI" id="CHEBI:140656"/>
        <dbReference type="ChEBI" id="CHEBI:140657"/>
        <dbReference type="ChEBI" id="CHEBI:140660"/>
        <dbReference type="EC" id="2.3.1.269"/>
    </reaction>
</comment>
<evidence type="ECO:0000256" key="3">
    <source>
        <dbReference type="ARBA" id="ARBA00022679"/>
    </source>
</evidence>
<keyword evidence="4 8" id="KW-0812">Transmembrane</keyword>
<comment type="caution">
    <text evidence="10">The sequence shown here is derived from an EMBL/GenBank/DDBJ whole genome shotgun (WGS) entry which is preliminary data.</text>
</comment>
<feature type="transmembrane region" description="Helical" evidence="8">
    <location>
        <begin position="48"/>
        <end position="65"/>
    </location>
</feature>
<evidence type="ECO:0000256" key="6">
    <source>
        <dbReference type="ARBA" id="ARBA00023136"/>
    </source>
</evidence>
<dbReference type="Pfam" id="PF00795">
    <property type="entry name" value="CN_hydrolase"/>
    <property type="match status" value="1"/>
</dbReference>
<keyword evidence="5 8" id="KW-1133">Transmembrane helix</keyword>
<dbReference type="GO" id="GO:0042158">
    <property type="term" value="P:lipoprotein biosynthetic process"/>
    <property type="evidence" value="ECO:0007669"/>
    <property type="project" value="UniProtKB-UniRule"/>
</dbReference>
<feature type="transmembrane region" description="Helical" evidence="8">
    <location>
        <begin position="72"/>
        <end position="94"/>
    </location>
</feature>
<comment type="subcellular location">
    <subcellularLocation>
        <location evidence="1 8">Cell membrane</location>
        <topology evidence="1 8">Multi-pass membrane protein</topology>
    </subcellularLocation>
</comment>
<dbReference type="InterPro" id="IPR036526">
    <property type="entry name" value="C-N_Hydrolase_sf"/>
</dbReference>
<feature type="transmembrane region" description="Helical" evidence="8">
    <location>
        <begin position="24"/>
        <end position="42"/>
    </location>
</feature>
<organism evidence="10 11">
    <name type="scientific">Plantibacter flavus</name>
    <dbReference type="NCBI Taxonomy" id="150123"/>
    <lineage>
        <taxon>Bacteria</taxon>
        <taxon>Bacillati</taxon>
        <taxon>Actinomycetota</taxon>
        <taxon>Actinomycetes</taxon>
        <taxon>Micrococcales</taxon>
        <taxon>Microbacteriaceae</taxon>
        <taxon>Plantibacter</taxon>
    </lineage>
</organism>
<evidence type="ECO:0000259" key="9">
    <source>
        <dbReference type="PROSITE" id="PS50263"/>
    </source>
</evidence>
<dbReference type="InterPro" id="IPR004563">
    <property type="entry name" value="Apolipo_AcylTrfase"/>
</dbReference>
<feature type="transmembrane region" description="Helical" evidence="8">
    <location>
        <begin position="136"/>
        <end position="159"/>
    </location>
</feature>
<evidence type="ECO:0000256" key="7">
    <source>
        <dbReference type="ARBA" id="ARBA00023315"/>
    </source>
</evidence>
<evidence type="ECO:0000313" key="11">
    <source>
        <dbReference type="Proteomes" id="UP000266915"/>
    </source>
</evidence>
<dbReference type="PANTHER" id="PTHR38686:SF1">
    <property type="entry name" value="APOLIPOPROTEIN N-ACYLTRANSFERASE"/>
    <property type="match status" value="1"/>
</dbReference>
<dbReference type="PROSITE" id="PS50263">
    <property type="entry name" value="CN_HYDROLASE"/>
    <property type="match status" value="1"/>
</dbReference>
<dbReference type="RefSeq" id="WP_234993974.1">
    <property type="nucleotide sequence ID" value="NZ_FXAP01000001.1"/>
</dbReference>
<feature type="transmembrane region" description="Helical" evidence="8">
    <location>
        <begin position="179"/>
        <end position="203"/>
    </location>
</feature>
<proteinExistence type="inferred from homology"/>
<keyword evidence="6 8" id="KW-0472">Membrane</keyword>
<dbReference type="InterPro" id="IPR045378">
    <property type="entry name" value="LNT_N"/>
</dbReference>
<keyword evidence="11" id="KW-1185">Reference proteome</keyword>
<evidence type="ECO:0000256" key="1">
    <source>
        <dbReference type="ARBA" id="ARBA00004651"/>
    </source>
</evidence>
<dbReference type="Proteomes" id="UP000266915">
    <property type="component" value="Unassembled WGS sequence"/>
</dbReference>
<keyword evidence="2 8" id="KW-1003">Cell membrane</keyword>
<feature type="transmembrane region" description="Helical" evidence="8">
    <location>
        <begin position="100"/>
        <end position="124"/>
    </location>
</feature>
<keyword evidence="7 8" id="KW-0012">Acyltransferase</keyword>
<comment type="function">
    <text evidence="8">Catalyzes the phospholipid dependent N-acylation of the N-terminal cysteine of apolipoprotein, the last step in lipoprotein maturation.</text>
</comment>
<dbReference type="NCBIfam" id="TIGR00546">
    <property type="entry name" value="lnt"/>
    <property type="match status" value="1"/>
</dbReference>
<evidence type="ECO:0000313" key="10">
    <source>
        <dbReference type="EMBL" id="ROR81945.1"/>
    </source>
</evidence>
<accession>A0A3N2C359</accession>
<feature type="transmembrane region" description="Helical" evidence="8">
    <location>
        <begin position="210"/>
        <end position="230"/>
    </location>
</feature>
<comment type="similarity">
    <text evidence="8">Belongs to the CN hydrolase family. Apolipoprotein N-acyltransferase subfamily.</text>
</comment>